<sequence length="371" mass="42898">MWAFLGFCCLGQSFTGKTGKQEPSPSFPFSFLLTSYSSYFFTTLFSLSLSLALSLYLYISSSLSIFLSRPSLLLSLFSFHCVLSLSLSISVFSGLRLLDLLFLLNTMLKRKMKGVAVMETPMYPVYEDARTRFKHQSLMQDYQELEKETELNKKRLQAMQERKLTLLAEVRFLRRRYKYLNEKQPMNSHLIQRDQPQLQHHEIRATNVVMKGKKHSKKESSFRYPAIPLDLNQKEMSYNGIESPLPKSAPVLDLNQKVKNHSGKEAASVPNFRPTFDLNQQERIHSGKEASKRKNTPIFDLNQVSGEEEEFQFQANVEPFRREEPKKGLLKIANDEQHNDMKLLVCRNIGNGPNRAGKRKITWQDQVALRV</sequence>
<feature type="transmembrane region" description="Helical" evidence="2">
    <location>
        <begin position="39"/>
        <end position="59"/>
    </location>
</feature>
<evidence type="ECO:0000256" key="1">
    <source>
        <dbReference type="SAM" id="Coils"/>
    </source>
</evidence>
<evidence type="ECO:0000313" key="4">
    <source>
        <dbReference type="Proteomes" id="UP000525078"/>
    </source>
</evidence>
<evidence type="ECO:0000256" key="2">
    <source>
        <dbReference type="SAM" id="Phobius"/>
    </source>
</evidence>
<keyword evidence="2" id="KW-0812">Transmembrane</keyword>
<reference evidence="3 4" key="1">
    <citation type="journal article" date="2020" name="bioRxiv">
        <title>Sequence and annotation of 42 cannabis genomes reveals extensive copy number variation in cannabinoid synthesis and pathogen resistance genes.</title>
        <authorList>
            <person name="Mckernan K.J."/>
            <person name="Helbert Y."/>
            <person name="Kane L.T."/>
            <person name="Ebling H."/>
            <person name="Zhang L."/>
            <person name="Liu B."/>
            <person name="Eaton Z."/>
            <person name="Mclaughlin S."/>
            <person name="Kingan S."/>
            <person name="Baybayan P."/>
            <person name="Concepcion G."/>
            <person name="Jordan M."/>
            <person name="Riva A."/>
            <person name="Barbazuk W."/>
            <person name="Harkins T."/>
        </authorList>
    </citation>
    <scope>NUCLEOTIDE SEQUENCE [LARGE SCALE GENOMIC DNA]</scope>
    <source>
        <strain evidence="4">cv. Jamaican Lion 4</strain>
        <tissue evidence="3">Leaf</tissue>
    </source>
</reference>
<keyword evidence="2" id="KW-0472">Membrane</keyword>
<organism evidence="3 4">
    <name type="scientific">Cannabis sativa</name>
    <name type="common">Hemp</name>
    <name type="synonym">Marijuana</name>
    <dbReference type="NCBI Taxonomy" id="3483"/>
    <lineage>
        <taxon>Eukaryota</taxon>
        <taxon>Viridiplantae</taxon>
        <taxon>Streptophyta</taxon>
        <taxon>Embryophyta</taxon>
        <taxon>Tracheophyta</taxon>
        <taxon>Spermatophyta</taxon>
        <taxon>Magnoliopsida</taxon>
        <taxon>eudicotyledons</taxon>
        <taxon>Gunneridae</taxon>
        <taxon>Pentapetalae</taxon>
        <taxon>rosids</taxon>
        <taxon>fabids</taxon>
        <taxon>Rosales</taxon>
        <taxon>Cannabaceae</taxon>
        <taxon>Cannabis</taxon>
    </lineage>
</organism>
<feature type="transmembrane region" description="Helical" evidence="2">
    <location>
        <begin position="71"/>
        <end position="95"/>
    </location>
</feature>
<keyword evidence="1" id="KW-0175">Coiled coil</keyword>
<feature type="coiled-coil region" evidence="1">
    <location>
        <begin position="135"/>
        <end position="176"/>
    </location>
</feature>
<proteinExistence type="predicted"/>
<protein>
    <submittedName>
        <fullName evidence="3">Uncharacterized protein</fullName>
    </submittedName>
</protein>
<dbReference type="EMBL" id="JAATIP010000118">
    <property type="protein sequence ID" value="KAF4370432.1"/>
    <property type="molecule type" value="Genomic_DNA"/>
</dbReference>
<gene>
    <name evidence="3" type="ORF">F8388_016169</name>
</gene>
<evidence type="ECO:0000313" key="3">
    <source>
        <dbReference type="EMBL" id="KAF4370432.1"/>
    </source>
</evidence>
<dbReference type="AlphaFoldDB" id="A0A7J6FIB0"/>
<comment type="caution">
    <text evidence="3">The sequence shown here is derived from an EMBL/GenBank/DDBJ whole genome shotgun (WGS) entry which is preliminary data.</text>
</comment>
<keyword evidence="2" id="KW-1133">Transmembrane helix</keyword>
<accession>A0A7J6FIB0</accession>
<name>A0A7J6FIB0_CANSA</name>
<dbReference type="PANTHER" id="PTHR34807:SF3">
    <property type="entry name" value="OS08G0270800 PROTEIN"/>
    <property type="match status" value="1"/>
</dbReference>
<dbReference type="Proteomes" id="UP000525078">
    <property type="component" value="Unassembled WGS sequence"/>
</dbReference>
<dbReference type="PANTHER" id="PTHR34807">
    <property type="entry name" value="OS08G0270800 PROTEIN"/>
    <property type="match status" value="1"/>
</dbReference>